<protein>
    <submittedName>
        <fullName evidence="1">Uncharacterized protein</fullName>
    </submittedName>
</protein>
<keyword evidence="2" id="KW-1185">Reference proteome</keyword>
<dbReference type="RefSeq" id="WP_090304322.1">
    <property type="nucleotide sequence ID" value="NZ_FNFE01000002.1"/>
</dbReference>
<evidence type="ECO:0000313" key="1">
    <source>
        <dbReference type="EMBL" id="SDJ85868.1"/>
    </source>
</evidence>
<dbReference type="Proteomes" id="UP000198882">
    <property type="component" value="Unassembled WGS sequence"/>
</dbReference>
<proteinExistence type="predicted"/>
<gene>
    <name evidence="1" type="ORF">SAMN04515672_1627</name>
</gene>
<dbReference type="AlphaFoldDB" id="A0A1G8X5H4"/>
<dbReference type="OrthoDB" id="241883at2157"/>
<name>A0A1G8X5H4_9EURY</name>
<organism evidence="1 2">
    <name type="scientific">Natronorubrum texcoconense</name>
    <dbReference type="NCBI Taxonomy" id="1095776"/>
    <lineage>
        <taxon>Archaea</taxon>
        <taxon>Methanobacteriati</taxon>
        <taxon>Methanobacteriota</taxon>
        <taxon>Stenosarchaea group</taxon>
        <taxon>Halobacteria</taxon>
        <taxon>Halobacteriales</taxon>
        <taxon>Natrialbaceae</taxon>
        <taxon>Natronorubrum</taxon>
    </lineage>
</organism>
<evidence type="ECO:0000313" key="2">
    <source>
        <dbReference type="Proteomes" id="UP000198882"/>
    </source>
</evidence>
<sequence>MTESSANPPSIRAVLYLRKRASPETVQQLKRIVDRVRRLETDGIAEVAVETWTSVTPALEELGDSGPSISLTVNSFRAWASGEGYTLEPSFDRRETGSMLDGRSAVQIRVPIVSLAVYESDTLRCVAPCSDGERTYSVEQCLAALEVGFTEPFAFRDRFGPVGEDSMENGH</sequence>
<dbReference type="InterPro" id="IPR046783">
    <property type="entry name" value="HTH_63"/>
</dbReference>
<dbReference type="EMBL" id="FNFE01000002">
    <property type="protein sequence ID" value="SDJ85868.1"/>
    <property type="molecule type" value="Genomic_DNA"/>
</dbReference>
<dbReference type="STRING" id="1095776.SAMN04515672_1627"/>
<accession>A0A1G8X5H4</accession>
<dbReference type="Pfam" id="PF20575">
    <property type="entry name" value="HTH_63"/>
    <property type="match status" value="1"/>
</dbReference>
<reference evidence="2" key="1">
    <citation type="submission" date="2016-10" db="EMBL/GenBank/DDBJ databases">
        <authorList>
            <person name="Varghese N."/>
            <person name="Submissions S."/>
        </authorList>
    </citation>
    <scope>NUCLEOTIDE SEQUENCE [LARGE SCALE GENOMIC DNA]</scope>
    <source>
        <strain evidence="2">B4,CECT 8067,JCM 17497</strain>
    </source>
</reference>